<dbReference type="PANTHER" id="PTHR24346">
    <property type="entry name" value="MAP/MICROTUBULE AFFINITY-REGULATING KINASE"/>
    <property type="match status" value="1"/>
</dbReference>
<dbReference type="PANTHER" id="PTHR24346:SF51">
    <property type="entry name" value="PAS DOMAIN-CONTAINING SERINE_THREONINE-PROTEIN KINASE"/>
    <property type="match status" value="1"/>
</dbReference>
<dbReference type="HOGENOM" id="CLU_894387_0_0_1"/>
<evidence type="ECO:0000256" key="1">
    <source>
        <dbReference type="ARBA" id="ARBA00022741"/>
    </source>
</evidence>
<dbReference type="InterPro" id="IPR000719">
    <property type="entry name" value="Prot_kinase_dom"/>
</dbReference>
<dbReference type="PROSITE" id="PS50011">
    <property type="entry name" value="PROTEIN_KINASE_DOM"/>
    <property type="match status" value="1"/>
</dbReference>
<gene>
    <name evidence="4" type="ORF">PV08_05689</name>
</gene>
<dbReference type="Gene3D" id="1.10.510.10">
    <property type="entry name" value="Transferase(Phosphotransferase) domain 1"/>
    <property type="match status" value="1"/>
</dbReference>
<accession>A0A0D2BAM8</accession>
<organism evidence="4 5">
    <name type="scientific">Exophiala spinifera</name>
    <dbReference type="NCBI Taxonomy" id="91928"/>
    <lineage>
        <taxon>Eukaryota</taxon>
        <taxon>Fungi</taxon>
        <taxon>Dikarya</taxon>
        <taxon>Ascomycota</taxon>
        <taxon>Pezizomycotina</taxon>
        <taxon>Eurotiomycetes</taxon>
        <taxon>Chaetothyriomycetidae</taxon>
        <taxon>Chaetothyriales</taxon>
        <taxon>Herpotrichiellaceae</taxon>
        <taxon>Exophiala</taxon>
    </lineage>
</organism>
<dbReference type="EMBL" id="KN847495">
    <property type="protein sequence ID" value="KIW15640.1"/>
    <property type="molecule type" value="Genomic_DNA"/>
</dbReference>
<dbReference type="SMART" id="SM00220">
    <property type="entry name" value="S_TKc"/>
    <property type="match status" value="1"/>
</dbReference>
<dbReference type="VEuPathDB" id="FungiDB:PV08_05689"/>
<dbReference type="Pfam" id="PF00069">
    <property type="entry name" value="Pkinase"/>
    <property type="match status" value="1"/>
</dbReference>
<dbReference type="GO" id="GO:0045719">
    <property type="term" value="P:negative regulation of glycogen biosynthetic process"/>
    <property type="evidence" value="ECO:0007669"/>
    <property type="project" value="TreeGrafter"/>
</dbReference>
<keyword evidence="5" id="KW-1185">Reference proteome</keyword>
<dbReference type="GO" id="GO:0035556">
    <property type="term" value="P:intracellular signal transduction"/>
    <property type="evidence" value="ECO:0007669"/>
    <property type="project" value="TreeGrafter"/>
</dbReference>
<keyword evidence="2" id="KW-0067">ATP-binding</keyword>
<evidence type="ECO:0000313" key="5">
    <source>
        <dbReference type="Proteomes" id="UP000053328"/>
    </source>
</evidence>
<dbReference type="InterPro" id="IPR008271">
    <property type="entry name" value="Ser/Thr_kinase_AS"/>
</dbReference>
<reference evidence="4 5" key="1">
    <citation type="submission" date="2015-01" db="EMBL/GenBank/DDBJ databases">
        <title>The Genome Sequence of Exophiala spinifera CBS89968.</title>
        <authorList>
            <consortium name="The Broad Institute Genomics Platform"/>
            <person name="Cuomo C."/>
            <person name="de Hoog S."/>
            <person name="Gorbushina A."/>
            <person name="Stielow B."/>
            <person name="Teixiera M."/>
            <person name="Abouelleil A."/>
            <person name="Chapman S.B."/>
            <person name="Priest M."/>
            <person name="Young S.K."/>
            <person name="Wortman J."/>
            <person name="Nusbaum C."/>
            <person name="Birren B."/>
        </authorList>
    </citation>
    <scope>NUCLEOTIDE SEQUENCE [LARGE SCALE GENOMIC DNA]</scope>
    <source>
        <strain evidence="4 5">CBS 89968</strain>
    </source>
</reference>
<name>A0A0D2BAM8_9EURO</name>
<dbReference type="PROSITE" id="PS00108">
    <property type="entry name" value="PROTEIN_KINASE_ST"/>
    <property type="match status" value="1"/>
</dbReference>
<dbReference type="GO" id="GO:0005524">
    <property type="term" value="F:ATP binding"/>
    <property type="evidence" value="ECO:0007669"/>
    <property type="project" value="UniProtKB-KW"/>
</dbReference>
<dbReference type="RefSeq" id="XP_016235856.1">
    <property type="nucleotide sequence ID" value="XM_016380029.1"/>
</dbReference>
<evidence type="ECO:0000313" key="4">
    <source>
        <dbReference type="EMBL" id="KIW15640.1"/>
    </source>
</evidence>
<dbReference type="GeneID" id="27332772"/>
<dbReference type="SUPFAM" id="SSF56112">
    <property type="entry name" value="Protein kinase-like (PK-like)"/>
    <property type="match status" value="1"/>
</dbReference>
<protein>
    <recommendedName>
        <fullName evidence="3">Protein kinase domain-containing protein</fullName>
    </recommendedName>
</protein>
<dbReference type="GO" id="GO:0005634">
    <property type="term" value="C:nucleus"/>
    <property type="evidence" value="ECO:0007669"/>
    <property type="project" value="TreeGrafter"/>
</dbReference>
<dbReference type="GO" id="GO:0005829">
    <property type="term" value="C:cytosol"/>
    <property type="evidence" value="ECO:0007669"/>
    <property type="project" value="TreeGrafter"/>
</dbReference>
<dbReference type="GO" id="GO:0004674">
    <property type="term" value="F:protein serine/threonine kinase activity"/>
    <property type="evidence" value="ECO:0007669"/>
    <property type="project" value="TreeGrafter"/>
</dbReference>
<evidence type="ECO:0000259" key="3">
    <source>
        <dbReference type="PROSITE" id="PS50011"/>
    </source>
</evidence>
<keyword evidence="1" id="KW-0547">Nucleotide-binding</keyword>
<dbReference type="InterPro" id="IPR011009">
    <property type="entry name" value="Kinase-like_dom_sf"/>
</dbReference>
<sequence>MGAQVMQQMKPPMVLEGIYEPLDRDIIGTGADGTISLVRRVTDDRTLAAKCFRPRPTAVPEDEYYSSIRSEHWLSSRLQHPNIIQVFDLIEGTRSPCEIMEYFPMNLRQVLHTGTLSLGQIDCIFYDMLLAVAYMHSMGYAHRDLKPGNIMIDKHGWAKLIDFGTASAIHDPLNGKAIRIHGVWGSSEYSAPECHGESTFEGMPADIWSLAMVYIFAVTTEEPWTSATNRSSVFSRWVKWRTILKAHGSHVDAVAANSLGTELNFVSHLPKDSVELILRMTEEDPNLRPTWQGIFTTPWIRNLSRSCTVHD</sequence>
<feature type="domain" description="Protein kinase" evidence="3">
    <location>
        <begin position="21"/>
        <end position="300"/>
    </location>
</feature>
<dbReference type="OrthoDB" id="4062651at2759"/>
<proteinExistence type="predicted"/>
<dbReference type="Proteomes" id="UP000053328">
    <property type="component" value="Unassembled WGS sequence"/>
</dbReference>
<dbReference type="STRING" id="91928.A0A0D2BAM8"/>
<dbReference type="AlphaFoldDB" id="A0A0D2BAM8"/>
<evidence type="ECO:0000256" key="2">
    <source>
        <dbReference type="ARBA" id="ARBA00022840"/>
    </source>
</evidence>